<dbReference type="Proteomes" id="UP001610563">
    <property type="component" value="Unassembled WGS sequence"/>
</dbReference>
<sequence>MLPDWAGVEAGGWDRGRRHLGGCPPLFLCLTGLRTICGHMFLLFCDKWPIPCISGLLAHGTDRRLVLLCSMRCIGRLLAGWRRLFPHSPRSSRYVARMLRRRWAGCQLLRLCRGLHSTRRSRSLCRTLRRRWCMHRRLCGCRYRYRFLRHRGDSH</sequence>
<keyword evidence="2" id="KW-1185">Reference proteome</keyword>
<comment type="caution">
    <text evidence="1">The sequence shown here is derived from an EMBL/GenBank/DDBJ whole genome shotgun (WGS) entry which is preliminary data.</text>
</comment>
<gene>
    <name evidence="1" type="ORF">BJX66DRAFT_302959</name>
</gene>
<dbReference type="EMBL" id="JBFTWV010000040">
    <property type="protein sequence ID" value="KAL2794872.1"/>
    <property type="molecule type" value="Genomic_DNA"/>
</dbReference>
<evidence type="ECO:0000313" key="1">
    <source>
        <dbReference type="EMBL" id="KAL2794872.1"/>
    </source>
</evidence>
<evidence type="ECO:0000313" key="2">
    <source>
        <dbReference type="Proteomes" id="UP001610563"/>
    </source>
</evidence>
<protein>
    <submittedName>
        <fullName evidence="1">Uncharacterized protein</fullName>
    </submittedName>
</protein>
<reference evidence="1 2" key="1">
    <citation type="submission" date="2024-07" db="EMBL/GenBank/DDBJ databases">
        <title>Section-level genome sequencing and comparative genomics of Aspergillus sections Usti and Cavernicolus.</title>
        <authorList>
            <consortium name="Lawrence Berkeley National Laboratory"/>
            <person name="Nybo J.L."/>
            <person name="Vesth T.C."/>
            <person name="Theobald S."/>
            <person name="Frisvad J.C."/>
            <person name="Larsen T.O."/>
            <person name="Kjaerboelling I."/>
            <person name="Rothschild-Mancinelli K."/>
            <person name="Lyhne E.K."/>
            <person name="Kogle M.E."/>
            <person name="Barry K."/>
            <person name="Clum A."/>
            <person name="Na H."/>
            <person name="Ledsgaard L."/>
            <person name="Lin J."/>
            <person name="Lipzen A."/>
            <person name="Kuo A."/>
            <person name="Riley R."/>
            <person name="Mondo S."/>
            <person name="Labutti K."/>
            <person name="Haridas S."/>
            <person name="Pangalinan J."/>
            <person name="Salamov A.A."/>
            <person name="Simmons B.A."/>
            <person name="Magnuson J.K."/>
            <person name="Chen J."/>
            <person name="Drula E."/>
            <person name="Henrissat B."/>
            <person name="Wiebenga A."/>
            <person name="Lubbers R.J."/>
            <person name="Gomes A.C."/>
            <person name="Makela M.R."/>
            <person name="Stajich J."/>
            <person name="Grigoriev I.V."/>
            <person name="Mortensen U.H."/>
            <person name="De Vries R.P."/>
            <person name="Baker S.E."/>
            <person name="Andersen M.R."/>
        </authorList>
    </citation>
    <scope>NUCLEOTIDE SEQUENCE [LARGE SCALE GENOMIC DNA]</scope>
    <source>
        <strain evidence="1 2">CBS 209.92</strain>
    </source>
</reference>
<proteinExistence type="predicted"/>
<name>A0ABR4G772_9EURO</name>
<accession>A0ABR4G772</accession>
<organism evidence="1 2">
    <name type="scientific">Aspergillus keveii</name>
    <dbReference type="NCBI Taxonomy" id="714993"/>
    <lineage>
        <taxon>Eukaryota</taxon>
        <taxon>Fungi</taxon>
        <taxon>Dikarya</taxon>
        <taxon>Ascomycota</taxon>
        <taxon>Pezizomycotina</taxon>
        <taxon>Eurotiomycetes</taxon>
        <taxon>Eurotiomycetidae</taxon>
        <taxon>Eurotiales</taxon>
        <taxon>Aspergillaceae</taxon>
        <taxon>Aspergillus</taxon>
        <taxon>Aspergillus subgen. Nidulantes</taxon>
    </lineage>
</organism>